<proteinExistence type="predicted"/>
<reference evidence="1 2" key="1">
    <citation type="journal article" date="2019" name="ISME J.">
        <title>Genome analyses of uncultured TG2/ZB3 bacteria in 'Margulisbacteria' specifically attached to ectosymbiotic spirochetes of protists in the termite gut.</title>
        <authorList>
            <person name="Utami Y.D."/>
            <person name="Kuwahara H."/>
            <person name="Igai K."/>
            <person name="Murakami T."/>
            <person name="Sugaya K."/>
            <person name="Morikawa T."/>
            <person name="Nagura Y."/>
            <person name="Yuki M."/>
            <person name="Deevong P."/>
            <person name="Inoue T."/>
            <person name="Kihara K."/>
            <person name="Lo N."/>
            <person name="Yamada A."/>
            <person name="Ohkuma M."/>
            <person name="Hongoh Y."/>
        </authorList>
    </citation>
    <scope>NUCLEOTIDE SEQUENCE [LARGE SCALE GENOMIC DNA]</scope>
    <source>
        <strain evidence="1">NkOx7-02</strain>
    </source>
</reference>
<comment type="caution">
    <text evidence="1">The sequence shown here is derived from an EMBL/GenBank/DDBJ whole genome shotgun (WGS) entry which is preliminary data.</text>
</comment>
<dbReference type="EMBL" id="BGZO01000026">
    <property type="protein sequence ID" value="GBR76398.1"/>
    <property type="molecule type" value="Genomic_DNA"/>
</dbReference>
<evidence type="ECO:0000313" key="2">
    <source>
        <dbReference type="Proteomes" id="UP000275925"/>
    </source>
</evidence>
<gene>
    <name evidence="1" type="ORF">NO2_0953</name>
</gene>
<evidence type="ECO:0000313" key="1">
    <source>
        <dbReference type="EMBL" id="GBR76398.1"/>
    </source>
</evidence>
<protein>
    <recommendedName>
        <fullName evidence="3">Outer membrane protein beta-barrel domain-containing protein</fullName>
    </recommendedName>
</protein>
<accession>A0A388THP4</accession>
<name>A0A388THP4_9BACT</name>
<keyword evidence="2" id="KW-1185">Reference proteome</keyword>
<dbReference type="Proteomes" id="UP000275925">
    <property type="component" value="Unassembled WGS sequence"/>
</dbReference>
<dbReference type="AlphaFoldDB" id="A0A388THP4"/>
<organism evidence="1 2">
    <name type="scientific">Candidatus Termititenax persephonae</name>
    <dbReference type="NCBI Taxonomy" id="2218525"/>
    <lineage>
        <taxon>Bacteria</taxon>
        <taxon>Bacillati</taxon>
        <taxon>Candidatus Margulisiibacteriota</taxon>
        <taxon>Candidatus Termititenacia</taxon>
        <taxon>Candidatus Termititenacales</taxon>
        <taxon>Candidatus Termititenacaceae</taxon>
        <taxon>Candidatus Termititenax</taxon>
    </lineage>
</organism>
<sequence>MGVKKYFANSVYVGAAYTFSLSFAHESLRGSDDGYTKDKYTLTGYKPNLVFLAGVEITEDWFLEAKYRTVIYEITHESTVGSKKTSSLEEAQATELSFSLGLIF</sequence>
<evidence type="ECO:0008006" key="3">
    <source>
        <dbReference type="Google" id="ProtNLM"/>
    </source>
</evidence>